<dbReference type="GO" id="GO:0005886">
    <property type="term" value="C:plasma membrane"/>
    <property type="evidence" value="ECO:0007669"/>
    <property type="project" value="UniProtKB-SubCell"/>
</dbReference>
<feature type="transmembrane region" description="Helical" evidence="8">
    <location>
        <begin position="34"/>
        <end position="52"/>
    </location>
</feature>
<dbReference type="PANTHER" id="PTHR30047">
    <property type="entry name" value="HIGH-AFFINITY CHOLINE TRANSPORT PROTEIN-RELATED"/>
    <property type="match status" value="1"/>
</dbReference>
<evidence type="ECO:0000313" key="9">
    <source>
        <dbReference type="EMBL" id="KIN12055.1"/>
    </source>
</evidence>
<dbReference type="Proteomes" id="UP000031977">
    <property type="component" value="Unassembled WGS sequence"/>
</dbReference>
<evidence type="ECO:0000256" key="2">
    <source>
        <dbReference type="ARBA" id="ARBA00005658"/>
    </source>
</evidence>
<organism evidence="9 10">
    <name type="scientific">Vibrio mytili</name>
    <dbReference type="NCBI Taxonomy" id="50718"/>
    <lineage>
        <taxon>Bacteria</taxon>
        <taxon>Pseudomonadati</taxon>
        <taxon>Pseudomonadota</taxon>
        <taxon>Gammaproteobacteria</taxon>
        <taxon>Vibrionales</taxon>
        <taxon>Vibrionaceae</taxon>
        <taxon>Vibrio</taxon>
    </lineage>
</organism>
<protein>
    <submittedName>
        <fullName evidence="9">BCCT transporter</fullName>
    </submittedName>
</protein>
<keyword evidence="6 8" id="KW-1133">Transmembrane helix</keyword>
<keyword evidence="7 8" id="KW-0472">Membrane</keyword>
<proteinExistence type="inferred from homology"/>
<dbReference type="PANTHER" id="PTHR30047:SF7">
    <property type="entry name" value="HIGH-AFFINITY CHOLINE TRANSPORT PROTEIN"/>
    <property type="match status" value="1"/>
</dbReference>
<accession>A0A0C3IAN0</accession>
<dbReference type="InterPro" id="IPR018093">
    <property type="entry name" value="BCCT_CS"/>
</dbReference>
<keyword evidence="4" id="KW-1003">Cell membrane</keyword>
<keyword evidence="3" id="KW-0813">Transport</keyword>
<evidence type="ECO:0000256" key="6">
    <source>
        <dbReference type="ARBA" id="ARBA00022989"/>
    </source>
</evidence>
<feature type="transmembrane region" description="Helical" evidence="8">
    <location>
        <begin position="468"/>
        <end position="486"/>
    </location>
</feature>
<sequence length="527" mass="57470">MDNNAFKKYSIETTDYQVGQDNVQKWGFDIHNPVFGISAGLIVLCLVSLLLVDPVTARTALNGVKNGIIEQFDAFFMWSANFFVLFALVLLLSPLGKIRLGGKEATPDHSRMSWLSMLFAAGMGIGLLFWSVAEPTAYFTDWWGMPLNAVPYSEEAKSLAMGATIFHWGIHGWGIYALVALALAFFTFNKGLPLSLRSAFYPIFGDRAWGWLGHVIDILAVLSTLFGLATSLGLGAQQATSGINHVFGLDGGIGTQMIVITFVTFIAVLSVIRGIDGGVKLLSNINMVVAFALLIFITFITFDTAIDSIVDTTKAYIEYIIPLSNPHGREDETWMQGWTVFYWAWWVSWSPFVGMFIARVSKGRTVREFILAVIVVPTVVTIVWMAIFGGIALDQVVNKIGELGTNGLTDISLTLFHVYDHLPYSSAISILSIMLILVFFITSSDSGSLVIDSITAGGKIDAPVPQRIFWACIEGAIAAVMLWVGGKEALQALQSGVVATGLPFTVVLLIMCVSLVKGLRTELVAYQ</sequence>
<evidence type="ECO:0000256" key="1">
    <source>
        <dbReference type="ARBA" id="ARBA00004651"/>
    </source>
</evidence>
<dbReference type="EMBL" id="JXOK01000008">
    <property type="protein sequence ID" value="KIN12055.1"/>
    <property type="molecule type" value="Genomic_DNA"/>
</dbReference>
<feature type="transmembrane region" description="Helical" evidence="8">
    <location>
        <begin position="253"/>
        <end position="272"/>
    </location>
</feature>
<evidence type="ECO:0000256" key="5">
    <source>
        <dbReference type="ARBA" id="ARBA00022692"/>
    </source>
</evidence>
<evidence type="ECO:0000256" key="7">
    <source>
        <dbReference type="ARBA" id="ARBA00023136"/>
    </source>
</evidence>
<evidence type="ECO:0000256" key="3">
    <source>
        <dbReference type="ARBA" id="ARBA00022448"/>
    </source>
</evidence>
<dbReference type="InterPro" id="IPR000060">
    <property type="entry name" value="BCCT_transptr"/>
</dbReference>
<dbReference type="Pfam" id="PF02028">
    <property type="entry name" value="BCCT"/>
    <property type="match status" value="1"/>
</dbReference>
<dbReference type="PROSITE" id="PS01303">
    <property type="entry name" value="BCCT"/>
    <property type="match status" value="1"/>
</dbReference>
<name>A0A0C3IAN0_9VIBR</name>
<evidence type="ECO:0000313" key="10">
    <source>
        <dbReference type="Proteomes" id="UP000031977"/>
    </source>
</evidence>
<feature type="transmembrane region" description="Helical" evidence="8">
    <location>
        <begin position="209"/>
        <end position="233"/>
    </location>
</feature>
<dbReference type="AlphaFoldDB" id="A0A0C3IAN0"/>
<evidence type="ECO:0000256" key="4">
    <source>
        <dbReference type="ARBA" id="ARBA00022475"/>
    </source>
</evidence>
<comment type="caution">
    <text evidence="9">The sequence shown here is derived from an EMBL/GenBank/DDBJ whole genome shotgun (WGS) entry which is preliminary data.</text>
</comment>
<keyword evidence="10" id="KW-1185">Reference proteome</keyword>
<dbReference type="GO" id="GO:0022857">
    <property type="term" value="F:transmembrane transporter activity"/>
    <property type="evidence" value="ECO:0007669"/>
    <property type="project" value="InterPro"/>
</dbReference>
<dbReference type="OrthoDB" id="9775735at2"/>
<feature type="transmembrane region" description="Helical" evidence="8">
    <location>
        <begin position="72"/>
        <end position="93"/>
    </location>
</feature>
<dbReference type="RefSeq" id="WP_041154370.1">
    <property type="nucleotide sequence ID" value="NZ_CBCRVP010000008.1"/>
</dbReference>
<feature type="transmembrane region" description="Helical" evidence="8">
    <location>
        <begin position="370"/>
        <end position="393"/>
    </location>
</feature>
<comment type="similarity">
    <text evidence="2">Belongs to the BCCT transporter (TC 2.A.15) family.</text>
</comment>
<feature type="transmembrane region" description="Helical" evidence="8">
    <location>
        <begin position="284"/>
        <end position="302"/>
    </location>
</feature>
<dbReference type="NCBIfam" id="TIGR00842">
    <property type="entry name" value="bcct"/>
    <property type="match status" value="1"/>
</dbReference>
<gene>
    <name evidence="9" type="ORF">SU60_03670</name>
</gene>
<feature type="transmembrane region" description="Helical" evidence="8">
    <location>
        <begin position="340"/>
        <end position="358"/>
    </location>
</feature>
<evidence type="ECO:0000256" key="8">
    <source>
        <dbReference type="SAM" id="Phobius"/>
    </source>
</evidence>
<feature type="transmembrane region" description="Helical" evidence="8">
    <location>
        <begin position="422"/>
        <end position="441"/>
    </location>
</feature>
<dbReference type="STRING" id="50718.SU60_03670"/>
<comment type="subcellular location">
    <subcellularLocation>
        <location evidence="1">Cell membrane</location>
        <topology evidence="1">Multi-pass membrane protein</topology>
    </subcellularLocation>
</comment>
<feature type="transmembrane region" description="Helical" evidence="8">
    <location>
        <begin position="492"/>
        <end position="516"/>
    </location>
</feature>
<feature type="transmembrane region" description="Helical" evidence="8">
    <location>
        <begin position="114"/>
        <end position="133"/>
    </location>
</feature>
<feature type="transmembrane region" description="Helical" evidence="8">
    <location>
        <begin position="165"/>
        <end position="188"/>
    </location>
</feature>
<keyword evidence="5 8" id="KW-0812">Transmembrane</keyword>
<reference evidence="9 10" key="1">
    <citation type="submission" date="2015-01" db="EMBL/GenBank/DDBJ databases">
        <title>Draft genome of Vibrio mytili type strain CAIM 528.</title>
        <authorList>
            <person name="Gonzalez-Castillo A."/>
            <person name="Gomez-Gil B."/>
            <person name="Enciso-Ibarra J."/>
        </authorList>
    </citation>
    <scope>NUCLEOTIDE SEQUENCE [LARGE SCALE GENOMIC DNA]</scope>
    <source>
        <strain evidence="9 10">CAIM 528</strain>
    </source>
</reference>